<evidence type="ECO:0000256" key="2">
    <source>
        <dbReference type="ARBA" id="ARBA00012483"/>
    </source>
</evidence>
<dbReference type="InterPro" id="IPR058981">
    <property type="entry name" value="MGRN1/RNF157-like_N"/>
</dbReference>
<proteinExistence type="predicted"/>
<dbReference type="OrthoDB" id="10014838at2759"/>
<dbReference type="Pfam" id="PF13920">
    <property type="entry name" value="zf-C3HC4_3"/>
    <property type="match status" value="1"/>
</dbReference>
<dbReference type="CTD" id="32330"/>
<organism evidence="8 9">
    <name type="scientific">Dermatophagoides pteronyssinus</name>
    <name type="common">European house dust mite</name>
    <dbReference type="NCBI Taxonomy" id="6956"/>
    <lineage>
        <taxon>Eukaryota</taxon>
        <taxon>Metazoa</taxon>
        <taxon>Ecdysozoa</taxon>
        <taxon>Arthropoda</taxon>
        <taxon>Chelicerata</taxon>
        <taxon>Arachnida</taxon>
        <taxon>Acari</taxon>
        <taxon>Acariformes</taxon>
        <taxon>Sarcoptiformes</taxon>
        <taxon>Astigmata</taxon>
        <taxon>Psoroptidia</taxon>
        <taxon>Analgoidea</taxon>
        <taxon>Pyroglyphidae</taxon>
        <taxon>Dermatophagoidinae</taxon>
        <taxon>Dermatophagoides</taxon>
    </lineage>
</organism>
<dbReference type="RefSeq" id="XP_027198398.1">
    <property type="nucleotide sequence ID" value="XM_027342597.1"/>
</dbReference>
<evidence type="ECO:0000256" key="7">
    <source>
        <dbReference type="ARBA" id="ARBA00022833"/>
    </source>
</evidence>
<keyword evidence="4" id="KW-0479">Metal-binding</keyword>
<keyword evidence="8" id="KW-1185">Reference proteome</keyword>
<dbReference type="FunCoup" id="A0A6P6XYX1">
    <property type="interactions" value="620"/>
</dbReference>
<keyword evidence="5" id="KW-0863">Zinc-finger</keyword>
<dbReference type="PANTHER" id="PTHR22996:SF0">
    <property type="entry name" value="RE60872P-RELATED"/>
    <property type="match status" value="1"/>
</dbReference>
<dbReference type="GO" id="GO:0005737">
    <property type="term" value="C:cytoplasm"/>
    <property type="evidence" value="ECO:0007669"/>
    <property type="project" value="TreeGrafter"/>
</dbReference>
<name>A0A6P6XYX1_DERPT</name>
<dbReference type="Pfam" id="PF26192">
    <property type="entry name" value="RNF157-like_N"/>
    <property type="match status" value="1"/>
</dbReference>
<dbReference type="GeneID" id="113792681"/>
<dbReference type="GO" id="GO:0016567">
    <property type="term" value="P:protein ubiquitination"/>
    <property type="evidence" value="ECO:0007669"/>
    <property type="project" value="TreeGrafter"/>
</dbReference>
<evidence type="ECO:0000256" key="4">
    <source>
        <dbReference type="ARBA" id="ARBA00022723"/>
    </source>
</evidence>
<dbReference type="GO" id="GO:0061630">
    <property type="term" value="F:ubiquitin protein ligase activity"/>
    <property type="evidence" value="ECO:0007669"/>
    <property type="project" value="UniProtKB-EC"/>
</dbReference>
<dbReference type="SUPFAM" id="SSF57850">
    <property type="entry name" value="RING/U-box"/>
    <property type="match status" value="1"/>
</dbReference>
<dbReference type="InterPro" id="IPR001841">
    <property type="entry name" value="Znf_RING"/>
</dbReference>
<sequence length="543" mass="60860">MGNFWSNTNSNDAQENSSTNHYYYYPPKNGARYFGSTFIMGNDKFEMTQPESYLFGENSDLNYLGGKPSPFPYAAPFPNEPMQMLRSLINIRKETAKLISPDNGIDVTDIDNNVADNTTTTTTNNNYTIEFIFDSDVDCSITIYFLCKEDITSQGIKYIPKDQTYRSETFHYKAGIGQLFSQSSSLFNPQNYNISDLIYNIFDDKGEFNTGAHYPLVIHCVSDEGDQPRQSHSLIAIIEKVYDQIFALKPIKQKIFVDGLTYLLQEIYGIENKADKINNDKLMVSSMNNDQDDQDKSFECVICMSDLRDTLILPCRHFCACYNCSESLRFQTNNCPICRVPFRALLQIKACKKITTTPTTNNNNSSGTVLINSKQQQSSEDLLNDVLIDIPPGYEAIPLVEALNGRSTTIQSDILASKNRLSIKLKNDSKMVNNNRKENEQTEQIDDDSKDVMDKKTENFNSKEPVILSDDNASGSSSSTSSSSSGTAQEDNAQLMEKQALLTTTTTNVVMTTKGKNDDDNVDDGSITNNDNDDPIIKTSTTT</sequence>
<dbReference type="KEGG" id="dpte:113792681"/>
<evidence type="ECO:0000256" key="3">
    <source>
        <dbReference type="ARBA" id="ARBA00022679"/>
    </source>
</evidence>
<dbReference type="InParanoid" id="A0A6P6XYX1"/>
<evidence type="ECO:0000256" key="1">
    <source>
        <dbReference type="ARBA" id="ARBA00000900"/>
    </source>
</evidence>
<evidence type="ECO:0000313" key="8">
    <source>
        <dbReference type="Proteomes" id="UP000515146"/>
    </source>
</evidence>
<dbReference type="PANTHER" id="PTHR22996">
    <property type="entry name" value="MAHOGUNIN"/>
    <property type="match status" value="1"/>
</dbReference>
<dbReference type="SMART" id="SM00184">
    <property type="entry name" value="RING"/>
    <property type="match status" value="1"/>
</dbReference>
<keyword evidence="3" id="KW-0808">Transferase</keyword>
<dbReference type="PROSITE" id="PS50089">
    <property type="entry name" value="ZF_RING_2"/>
    <property type="match status" value="1"/>
</dbReference>
<dbReference type="EC" id="2.3.2.27" evidence="2"/>
<dbReference type="InterPro" id="IPR013083">
    <property type="entry name" value="Znf_RING/FYVE/PHD"/>
</dbReference>
<gene>
    <name evidence="9" type="primary">LOC113792681</name>
</gene>
<evidence type="ECO:0000256" key="5">
    <source>
        <dbReference type="ARBA" id="ARBA00022771"/>
    </source>
</evidence>
<accession>A0A6P6XYX1</accession>
<evidence type="ECO:0000256" key="6">
    <source>
        <dbReference type="ARBA" id="ARBA00022786"/>
    </source>
</evidence>
<keyword evidence="6" id="KW-0833">Ubl conjugation pathway</keyword>
<dbReference type="InterPro" id="IPR045194">
    <property type="entry name" value="MGRN1/RNF157-like"/>
</dbReference>
<dbReference type="Gene3D" id="3.30.40.10">
    <property type="entry name" value="Zinc/RING finger domain, C3HC4 (zinc finger)"/>
    <property type="match status" value="1"/>
</dbReference>
<keyword evidence="7" id="KW-0862">Zinc</keyword>
<comment type="catalytic activity">
    <reaction evidence="1">
        <text>S-ubiquitinyl-[E2 ubiquitin-conjugating enzyme]-L-cysteine + [acceptor protein]-L-lysine = [E2 ubiquitin-conjugating enzyme]-L-cysteine + N(6)-ubiquitinyl-[acceptor protein]-L-lysine.</text>
        <dbReference type="EC" id="2.3.2.27"/>
    </reaction>
</comment>
<dbReference type="GO" id="GO:0008270">
    <property type="term" value="F:zinc ion binding"/>
    <property type="evidence" value="ECO:0007669"/>
    <property type="project" value="UniProtKB-KW"/>
</dbReference>
<dbReference type="Proteomes" id="UP000515146">
    <property type="component" value="Unplaced"/>
</dbReference>
<dbReference type="AlphaFoldDB" id="A0A6P6XYX1"/>
<evidence type="ECO:0000313" key="9">
    <source>
        <dbReference type="RefSeq" id="XP_027198398.1"/>
    </source>
</evidence>
<protein>
    <recommendedName>
        <fullName evidence="2">RING-type E3 ubiquitin transferase</fullName>
        <ecNumber evidence="2">2.3.2.27</ecNumber>
    </recommendedName>
</protein>
<reference evidence="9" key="1">
    <citation type="submission" date="2025-08" db="UniProtKB">
        <authorList>
            <consortium name="RefSeq"/>
        </authorList>
    </citation>
    <scope>IDENTIFICATION</scope>
    <source>
        <strain evidence="9">Airmid</strain>
    </source>
</reference>
<dbReference type="OMA" id="YYYKKGA"/>